<dbReference type="AlphaFoldDB" id="A0A6N9T8R0"/>
<reference evidence="3 4" key="1">
    <citation type="submission" date="2020-01" db="EMBL/GenBank/DDBJ databases">
        <title>Jiella pacifica sp. nov.</title>
        <authorList>
            <person name="Xue Z."/>
            <person name="Zhu S."/>
            <person name="Chen J."/>
            <person name="Yang J."/>
        </authorList>
    </citation>
    <scope>NUCLEOTIDE SEQUENCE [LARGE SCALE GENOMIC DNA]</scope>
    <source>
        <strain evidence="3 4">40Bstr34</strain>
    </source>
</reference>
<dbReference type="InterPro" id="IPR023562">
    <property type="entry name" value="ClpP/TepA"/>
</dbReference>
<comment type="similarity">
    <text evidence="1 2">Belongs to the peptidase S14 family.</text>
</comment>
<dbReference type="GO" id="GO:0004252">
    <property type="term" value="F:serine-type endopeptidase activity"/>
    <property type="evidence" value="ECO:0007669"/>
    <property type="project" value="InterPro"/>
</dbReference>
<dbReference type="PRINTS" id="PR00127">
    <property type="entry name" value="CLPPROTEASEP"/>
</dbReference>
<protein>
    <recommendedName>
        <fullName evidence="2">ATP-dependent Clp protease proteolytic subunit</fullName>
    </recommendedName>
</protein>
<name>A0A6N9T8R0_9HYPH</name>
<keyword evidence="4" id="KW-1185">Reference proteome</keyword>
<dbReference type="GO" id="GO:0004176">
    <property type="term" value="F:ATP-dependent peptidase activity"/>
    <property type="evidence" value="ECO:0007669"/>
    <property type="project" value="InterPro"/>
</dbReference>
<accession>A0A6N9T8R0</accession>
<dbReference type="EMBL" id="JAAAMG010000039">
    <property type="protein sequence ID" value="NDW07803.1"/>
    <property type="molecule type" value="Genomic_DNA"/>
</dbReference>
<dbReference type="RefSeq" id="WP_163466257.1">
    <property type="nucleotide sequence ID" value="NZ_JAAAMG010000039.1"/>
</dbReference>
<dbReference type="Pfam" id="PF00574">
    <property type="entry name" value="CLP_protease"/>
    <property type="match status" value="1"/>
</dbReference>
<dbReference type="InterPro" id="IPR029045">
    <property type="entry name" value="ClpP/crotonase-like_dom_sf"/>
</dbReference>
<dbReference type="PANTHER" id="PTHR10381">
    <property type="entry name" value="ATP-DEPENDENT CLP PROTEASE PROTEOLYTIC SUBUNIT"/>
    <property type="match status" value="1"/>
</dbReference>
<evidence type="ECO:0000256" key="2">
    <source>
        <dbReference type="RuleBase" id="RU003567"/>
    </source>
</evidence>
<dbReference type="Gene3D" id="3.90.226.10">
    <property type="entry name" value="2-enoyl-CoA Hydratase, Chain A, domain 1"/>
    <property type="match status" value="1"/>
</dbReference>
<dbReference type="GO" id="GO:0006515">
    <property type="term" value="P:protein quality control for misfolded or incompletely synthesized proteins"/>
    <property type="evidence" value="ECO:0007669"/>
    <property type="project" value="TreeGrafter"/>
</dbReference>
<dbReference type="SUPFAM" id="SSF52096">
    <property type="entry name" value="ClpP/crotonase"/>
    <property type="match status" value="1"/>
</dbReference>
<dbReference type="Proteomes" id="UP000469011">
    <property type="component" value="Unassembled WGS sequence"/>
</dbReference>
<dbReference type="GO" id="GO:0009368">
    <property type="term" value="C:endopeptidase Clp complex"/>
    <property type="evidence" value="ECO:0007669"/>
    <property type="project" value="TreeGrafter"/>
</dbReference>
<evidence type="ECO:0000313" key="3">
    <source>
        <dbReference type="EMBL" id="NDW07803.1"/>
    </source>
</evidence>
<dbReference type="GO" id="GO:0051117">
    <property type="term" value="F:ATPase binding"/>
    <property type="evidence" value="ECO:0007669"/>
    <property type="project" value="TreeGrafter"/>
</dbReference>
<gene>
    <name evidence="3" type="ORF">GTK09_25690</name>
</gene>
<proteinExistence type="inferred from homology"/>
<sequence length="186" mass="20402">MSYVTLESGILHVEAEIGWNNTIPFLATLREMDTCSAFNEITVHVSSLGGSGLAATAIAQALQTCKKSIRTIGTGYVASSAVTILAAGTSGRRFIVEGSLLMLHEATLPDDTNRTRGMPISRLSGYAKEMEIRVDQNYEELARLSNKPEAFWREHLEKRFDWFIRPAEAIELGLVDGIIKRSSASP</sequence>
<dbReference type="PANTHER" id="PTHR10381:SF11">
    <property type="entry name" value="ATP-DEPENDENT CLP PROTEASE PROTEOLYTIC SUBUNIT, MITOCHONDRIAL"/>
    <property type="match status" value="1"/>
</dbReference>
<evidence type="ECO:0000256" key="1">
    <source>
        <dbReference type="ARBA" id="ARBA00007039"/>
    </source>
</evidence>
<evidence type="ECO:0000313" key="4">
    <source>
        <dbReference type="Proteomes" id="UP000469011"/>
    </source>
</evidence>
<comment type="caution">
    <text evidence="3">The sequence shown here is derived from an EMBL/GenBank/DDBJ whole genome shotgun (WGS) entry which is preliminary data.</text>
</comment>
<organism evidence="3 4">
    <name type="scientific">Jiella pacifica</name>
    <dbReference type="NCBI Taxonomy" id="2696469"/>
    <lineage>
        <taxon>Bacteria</taxon>
        <taxon>Pseudomonadati</taxon>
        <taxon>Pseudomonadota</taxon>
        <taxon>Alphaproteobacteria</taxon>
        <taxon>Hyphomicrobiales</taxon>
        <taxon>Aurantimonadaceae</taxon>
        <taxon>Jiella</taxon>
    </lineage>
</organism>
<dbReference type="InterPro" id="IPR001907">
    <property type="entry name" value="ClpP"/>
</dbReference>